<feature type="transmembrane region" description="Helical" evidence="1">
    <location>
        <begin position="224"/>
        <end position="248"/>
    </location>
</feature>
<dbReference type="WBParaSite" id="SSTP_0001019900.1">
    <property type="protein sequence ID" value="SSTP_0001019900.1"/>
    <property type="gene ID" value="SSTP_0001019900"/>
</dbReference>
<dbReference type="SUPFAM" id="SSF81321">
    <property type="entry name" value="Family A G protein-coupled receptor-like"/>
    <property type="match status" value="1"/>
</dbReference>
<organism evidence="3">
    <name type="scientific">Strongyloides stercoralis</name>
    <name type="common">Threadworm</name>
    <dbReference type="NCBI Taxonomy" id="6248"/>
    <lineage>
        <taxon>Eukaryota</taxon>
        <taxon>Metazoa</taxon>
        <taxon>Ecdysozoa</taxon>
        <taxon>Nematoda</taxon>
        <taxon>Chromadorea</taxon>
        <taxon>Rhabditida</taxon>
        <taxon>Tylenchina</taxon>
        <taxon>Panagrolaimomorpha</taxon>
        <taxon>Strongyloidoidea</taxon>
        <taxon>Strongyloididae</taxon>
        <taxon>Strongyloides</taxon>
    </lineage>
</organism>
<accession>A0A0K0EL55</accession>
<keyword evidence="1" id="KW-0472">Membrane</keyword>
<evidence type="ECO:0000313" key="2">
    <source>
        <dbReference type="Proteomes" id="UP000035681"/>
    </source>
</evidence>
<sequence length="325" mass="38825">MNASLVPEYILPDVLPLSYIVSAGINIIAIIPNIYFVIRTITYKSFKNRLTFYWMTLIMSIEYTIGICSHLSLVFYFFYYYLTKNLFYLDTCSKMEAIDFDFRYIINVTPLYFTVSRYYTTIKQKSVNSMVLMIIISLTMIPLIYNTIIKFLGIKKLYTQYIICEYQIISSVQFYEIFQIFTNFQILFVPFITIIINYIIYIYIKKKKIKSNNVNANKEHKILFKSLTIQVFFPYLCQFPGFIYFFYFKYTKKKQQYFEAISVFIYHIGEASCTFLSLYVIKEFKKMMANDFYLIKYKLFLFINSNKKESSNLKTVTSAKSTRNN</sequence>
<evidence type="ECO:0000256" key="1">
    <source>
        <dbReference type="SAM" id="Phobius"/>
    </source>
</evidence>
<feature type="transmembrane region" description="Helical" evidence="1">
    <location>
        <begin position="102"/>
        <end position="119"/>
    </location>
</feature>
<keyword evidence="1" id="KW-0812">Transmembrane</keyword>
<feature type="transmembrane region" description="Helical" evidence="1">
    <location>
        <begin position="260"/>
        <end position="281"/>
    </location>
</feature>
<dbReference type="AlphaFoldDB" id="A0A0K0EL55"/>
<feature type="transmembrane region" description="Helical" evidence="1">
    <location>
        <begin position="131"/>
        <end position="149"/>
    </location>
</feature>
<proteinExistence type="predicted"/>
<feature type="transmembrane region" description="Helical" evidence="1">
    <location>
        <begin position="184"/>
        <end position="204"/>
    </location>
</feature>
<protein>
    <submittedName>
        <fullName evidence="4">G-protein coupled receptors family 1 profile domain-containing protein</fullName>
    </submittedName>
    <submittedName>
        <fullName evidence="3">G_PROTEIN_RECEP_F1_2 domain-containing protein</fullName>
    </submittedName>
</protein>
<evidence type="ECO:0000313" key="3">
    <source>
        <dbReference type="WBParaSite" id="SSTP_0001019900.1"/>
    </source>
</evidence>
<keyword evidence="1" id="KW-1133">Transmembrane helix</keyword>
<reference evidence="3" key="1">
    <citation type="submission" date="2015-08" db="UniProtKB">
        <authorList>
            <consortium name="WormBaseParasite"/>
        </authorList>
    </citation>
    <scope>IDENTIFICATION</scope>
</reference>
<dbReference type="Proteomes" id="UP000035681">
    <property type="component" value="Unplaced"/>
</dbReference>
<feature type="transmembrane region" description="Helical" evidence="1">
    <location>
        <begin position="50"/>
        <end position="82"/>
    </location>
</feature>
<name>A0A0K0EL55_STRER</name>
<evidence type="ECO:0000313" key="4">
    <source>
        <dbReference type="WBParaSite" id="TCONS_00010331.p1"/>
    </source>
</evidence>
<keyword evidence="2" id="KW-1185">Reference proteome</keyword>
<dbReference type="Gene3D" id="1.20.1070.10">
    <property type="entry name" value="Rhodopsin 7-helix transmembrane proteins"/>
    <property type="match status" value="1"/>
</dbReference>
<dbReference type="WBParaSite" id="TCONS_00010331.p1">
    <property type="protein sequence ID" value="TCONS_00010331.p1"/>
    <property type="gene ID" value="XLOC_003378"/>
</dbReference>
<feature type="transmembrane region" description="Helical" evidence="1">
    <location>
        <begin position="17"/>
        <end position="38"/>
    </location>
</feature>